<comment type="function">
    <text evidence="11">Plays a role in repairing double-strand DNA breaks, probably involving stabilizing or processing branched DNA or blocked replication forks.</text>
</comment>
<dbReference type="Pfam" id="PF13481">
    <property type="entry name" value="AAA_25"/>
    <property type="match status" value="1"/>
</dbReference>
<dbReference type="RefSeq" id="WP_316411484.1">
    <property type="nucleotide sequence ID" value="NZ_AP027081.1"/>
</dbReference>
<comment type="function">
    <text evidence="13">DNA-dependent ATPase involved in processing of recombination intermediates, plays a role in repairing DNA breaks. Stimulates the branch migration of RecA-mediated strand transfer reactions, allowing the 3' invading strand to extend heteroduplex DNA faster. Binds ssDNA in the presence of ADP but not other nucleotides, has ATPase activity that is stimulated by ssDNA and various branched DNA structures, but inhibited by SSB. Does not have RecA's homology-searching function.</text>
</comment>
<dbReference type="Pfam" id="PF18073">
    <property type="entry name" value="Zn_ribbon_LapB"/>
    <property type="match status" value="1"/>
</dbReference>
<keyword evidence="8 11" id="KW-0346">Stress response</keyword>
<keyword evidence="9 11" id="KW-0238">DNA-binding</keyword>
<dbReference type="GO" id="GO:0016787">
    <property type="term" value="F:hydrolase activity"/>
    <property type="evidence" value="ECO:0007669"/>
    <property type="project" value="UniProtKB-KW"/>
</dbReference>
<dbReference type="GO" id="GO:0008270">
    <property type="term" value="F:zinc ion binding"/>
    <property type="evidence" value="ECO:0007669"/>
    <property type="project" value="UniProtKB-KW"/>
</dbReference>
<gene>
    <name evidence="11 15" type="primary">radA</name>
    <name evidence="15" type="ORF">METESE_16340</name>
</gene>
<evidence type="ECO:0000256" key="9">
    <source>
        <dbReference type="ARBA" id="ARBA00023125"/>
    </source>
</evidence>
<dbReference type="InterPro" id="IPR004504">
    <property type="entry name" value="DNA_repair_RadA"/>
</dbReference>
<dbReference type="PRINTS" id="PR01874">
    <property type="entry name" value="DNAREPAIRADA"/>
</dbReference>
<dbReference type="PANTHER" id="PTHR32472">
    <property type="entry name" value="DNA REPAIR PROTEIN RADA"/>
    <property type="match status" value="1"/>
</dbReference>
<feature type="short sequence motif" description="RadA KNRFG motif" evidence="11">
    <location>
        <begin position="252"/>
        <end position="256"/>
    </location>
</feature>
<protein>
    <recommendedName>
        <fullName evidence="11 12">DNA repair protein RadA</fullName>
    </recommendedName>
</protein>
<keyword evidence="4 13" id="KW-0863">Zinc-finger</keyword>
<evidence type="ECO:0000256" key="11">
    <source>
        <dbReference type="HAMAP-Rule" id="MF_01498"/>
    </source>
</evidence>
<dbReference type="Gene3D" id="3.30.230.10">
    <property type="match status" value="1"/>
</dbReference>
<dbReference type="GO" id="GO:0005524">
    <property type="term" value="F:ATP binding"/>
    <property type="evidence" value="ECO:0007669"/>
    <property type="project" value="UniProtKB-UniRule"/>
</dbReference>
<evidence type="ECO:0000256" key="3">
    <source>
        <dbReference type="ARBA" id="ARBA00022763"/>
    </source>
</evidence>
<feature type="region of interest" description="Lon-protease-like" evidence="11">
    <location>
        <begin position="348"/>
        <end position="461"/>
    </location>
</feature>
<evidence type="ECO:0000256" key="8">
    <source>
        <dbReference type="ARBA" id="ARBA00023016"/>
    </source>
</evidence>
<dbReference type="GO" id="GO:0000725">
    <property type="term" value="P:recombinational repair"/>
    <property type="evidence" value="ECO:0007669"/>
    <property type="project" value="UniProtKB-UniRule"/>
</dbReference>
<evidence type="ECO:0000256" key="5">
    <source>
        <dbReference type="ARBA" id="ARBA00022801"/>
    </source>
</evidence>
<dbReference type="InterPro" id="IPR027417">
    <property type="entry name" value="P-loop_NTPase"/>
</dbReference>
<keyword evidence="16" id="KW-1185">Reference proteome</keyword>
<dbReference type="FunFam" id="3.40.50.300:FF:000050">
    <property type="entry name" value="DNA repair protein RadA"/>
    <property type="match status" value="1"/>
</dbReference>
<dbReference type="GO" id="GO:0140664">
    <property type="term" value="F:ATP-dependent DNA damage sensor activity"/>
    <property type="evidence" value="ECO:0007669"/>
    <property type="project" value="InterPro"/>
</dbReference>
<dbReference type="PROSITE" id="PS50162">
    <property type="entry name" value="RECA_2"/>
    <property type="match status" value="1"/>
</dbReference>
<sequence length="461" mass="49132">MARTTSHYECTACGARHAQPLGKCGACGSFGTIEEVRGAMKKDLARARSAFSESNYQDPVPLLSVEISETQRTPTGLDELDRVLGGGVVPGMVVLLGGEPGIGKSTLVLQWAAACAGDVLYASGEESERQIKLRAQRLGAENPRIHLFAETDVRRILEAADRMKPALLLVDSIQTLFDPEFEASSGSVSQVRGCATLLARWAKATGTPLVLVGHVTKDGSLAGPKVLEHLVDTVLAFEGDRHHHHRLLRALKNRFGAAFELGVFAMTERGLVPAEGNPFFLEAEPRPGCAATVVLSGTRPVIVEIQALVASAGLGIPRRTALGIDGQRLSMLCAVAERRGGIQLHDRDVYLNVAGGLEVEDPAADLAVVAALASSATGRLLADRCLFLGEVGLTGEVRPVSQLPLRLQEGRRLGFHAAAVPRLGMDPGLDAPLELHPERGLERLRAKPWLRGRPEGADEEG</sequence>
<comment type="similarity">
    <text evidence="11 13">Belongs to the RecA family. RadA subfamily.</text>
</comment>
<dbReference type="AlphaFoldDB" id="A0AA48GP44"/>
<evidence type="ECO:0000259" key="14">
    <source>
        <dbReference type="PROSITE" id="PS50162"/>
    </source>
</evidence>
<feature type="domain" description="RecA family profile 1" evidence="14">
    <location>
        <begin position="69"/>
        <end position="215"/>
    </location>
</feature>
<dbReference type="Gene3D" id="3.40.50.300">
    <property type="entry name" value="P-loop containing nucleotide triphosphate hydrolases"/>
    <property type="match status" value="1"/>
</dbReference>
<organism evidence="15 16">
    <name type="scientific">Mesoterricola sediminis</name>
    <dbReference type="NCBI Taxonomy" id="2927980"/>
    <lineage>
        <taxon>Bacteria</taxon>
        <taxon>Pseudomonadati</taxon>
        <taxon>Acidobacteriota</taxon>
        <taxon>Holophagae</taxon>
        <taxon>Holophagales</taxon>
        <taxon>Holophagaceae</taxon>
        <taxon>Mesoterricola</taxon>
    </lineage>
</organism>
<dbReference type="InterPro" id="IPR020588">
    <property type="entry name" value="RecA_ATP-bd"/>
</dbReference>
<dbReference type="Proteomes" id="UP001228113">
    <property type="component" value="Chromosome"/>
</dbReference>
<keyword evidence="1 11" id="KW-0479">Metal-binding</keyword>
<evidence type="ECO:0000313" key="16">
    <source>
        <dbReference type="Proteomes" id="UP001228113"/>
    </source>
</evidence>
<keyword evidence="7 11" id="KW-0067">ATP-binding</keyword>
<dbReference type="SUPFAM" id="SSF52540">
    <property type="entry name" value="P-loop containing nucleoside triphosphate hydrolases"/>
    <property type="match status" value="1"/>
</dbReference>
<feature type="binding site" evidence="11">
    <location>
        <begin position="98"/>
        <end position="105"/>
    </location>
    <ligand>
        <name>ATP</name>
        <dbReference type="ChEBI" id="CHEBI:30616"/>
    </ligand>
</feature>
<keyword evidence="6 13" id="KW-0862">Zinc</keyword>
<evidence type="ECO:0000256" key="6">
    <source>
        <dbReference type="ARBA" id="ARBA00022833"/>
    </source>
</evidence>
<keyword evidence="2 11" id="KW-0547">Nucleotide-binding</keyword>
<keyword evidence="3 11" id="KW-0227">DNA damage</keyword>
<evidence type="ECO:0000313" key="15">
    <source>
        <dbReference type="EMBL" id="BDU76676.1"/>
    </source>
</evidence>
<evidence type="ECO:0000256" key="1">
    <source>
        <dbReference type="ARBA" id="ARBA00022723"/>
    </source>
</evidence>
<name>A0AA48GP44_9BACT</name>
<dbReference type="NCBIfam" id="TIGR00416">
    <property type="entry name" value="sms"/>
    <property type="match status" value="1"/>
</dbReference>
<keyword evidence="5" id="KW-0378">Hydrolase</keyword>
<dbReference type="KEGG" id="msea:METESE_16340"/>
<reference evidence="15" key="1">
    <citation type="journal article" date="2023" name="Int. J. Syst. Evol. Microbiol.">
        <title>Mesoterricola silvestris gen. nov., sp. nov., Mesoterricola sediminis sp. nov., Geothrix oryzae sp. nov., Geothrix edaphica sp. nov., Geothrix rubra sp. nov., and Geothrix limicola sp. nov., six novel members of Acidobacteriota isolated from soils.</title>
        <authorList>
            <person name="Itoh H."/>
            <person name="Sugisawa Y."/>
            <person name="Mise K."/>
            <person name="Xu Z."/>
            <person name="Kuniyasu M."/>
            <person name="Ushijima N."/>
            <person name="Kawano K."/>
            <person name="Kobayashi E."/>
            <person name="Shiratori Y."/>
            <person name="Masuda Y."/>
            <person name="Senoo K."/>
        </authorList>
    </citation>
    <scope>NUCLEOTIDE SEQUENCE</scope>
    <source>
        <strain evidence="15">W786</strain>
    </source>
</reference>
<dbReference type="EMBL" id="AP027081">
    <property type="protein sequence ID" value="BDU76676.1"/>
    <property type="molecule type" value="Genomic_DNA"/>
</dbReference>
<evidence type="ECO:0000256" key="7">
    <source>
        <dbReference type="ARBA" id="ARBA00022840"/>
    </source>
</evidence>
<evidence type="ECO:0000256" key="10">
    <source>
        <dbReference type="ARBA" id="ARBA00023204"/>
    </source>
</evidence>
<dbReference type="SMART" id="SM00382">
    <property type="entry name" value="AAA"/>
    <property type="match status" value="1"/>
</dbReference>
<dbReference type="PANTHER" id="PTHR32472:SF10">
    <property type="entry name" value="DNA REPAIR PROTEIN RADA-LIKE PROTEIN"/>
    <property type="match status" value="1"/>
</dbReference>
<proteinExistence type="inferred from homology"/>
<dbReference type="InterPro" id="IPR003593">
    <property type="entry name" value="AAA+_ATPase"/>
</dbReference>
<accession>A0AA48GP44</accession>
<dbReference type="GO" id="GO:0003684">
    <property type="term" value="F:damaged DNA binding"/>
    <property type="evidence" value="ECO:0007669"/>
    <property type="project" value="InterPro"/>
</dbReference>
<dbReference type="GO" id="GO:0005829">
    <property type="term" value="C:cytosol"/>
    <property type="evidence" value="ECO:0007669"/>
    <property type="project" value="TreeGrafter"/>
</dbReference>
<dbReference type="InterPro" id="IPR041166">
    <property type="entry name" value="Rubredoxin_2"/>
</dbReference>
<evidence type="ECO:0000256" key="12">
    <source>
        <dbReference type="NCBIfam" id="TIGR00416"/>
    </source>
</evidence>
<evidence type="ECO:0000256" key="13">
    <source>
        <dbReference type="RuleBase" id="RU003555"/>
    </source>
</evidence>
<keyword evidence="10 11" id="KW-0234">DNA repair</keyword>
<dbReference type="InterPro" id="IPR020568">
    <property type="entry name" value="Ribosomal_Su5_D2-typ_SF"/>
</dbReference>
<dbReference type="InterPro" id="IPR014721">
    <property type="entry name" value="Ribsml_uS5_D2-typ_fold_subgr"/>
</dbReference>
<dbReference type="HAMAP" id="MF_01498">
    <property type="entry name" value="RadA_bact"/>
    <property type="match status" value="1"/>
</dbReference>
<comment type="domain">
    <text evidence="11">The middle region has homology to RecA with ATPase motifs including the RadA KNRFG motif, while the C-terminus is homologous to Lon protease.</text>
</comment>
<evidence type="ECO:0000256" key="2">
    <source>
        <dbReference type="ARBA" id="ARBA00022741"/>
    </source>
</evidence>
<evidence type="ECO:0000256" key="4">
    <source>
        <dbReference type="ARBA" id="ARBA00022771"/>
    </source>
</evidence>
<dbReference type="SUPFAM" id="SSF54211">
    <property type="entry name" value="Ribosomal protein S5 domain 2-like"/>
    <property type="match status" value="1"/>
</dbReference>